<dbReference type="PANTHER" id="PTHR24148">
    <property type="entry name" value="ANKYRIN REPEAT DOMAIN-CONTAINING PROTEIN 39 HOMOLOG-RELATED"/>
    <property type="match status" value="1"/>
</dbReference>
<dbReference type="InterPro" id="IPR052895">
    <property type="entry name" value="HetReg/Transcr_Mod"/>
</dbReference>
<evidence type="ECO:0000313" key="2">
    <source>
        <dbReference type="Proteomes" id="UP001321760"/>
    </source>
</evidence>
<name>A0AAV9GUB9_9PEZI</name>
<organism evidence="1 2">
    <name type="scientific">Podospora aff. communis PSN243</name>
    <dbReference type="NCBI Taxonomy" id="3040156"/>
    <lineage>
        <taxon>Eukaryota</taxon>
        <taxon>Fungi</taxon>
        <taxon>Dikarya</taxon>
        <taxon>Ascomycota</taxon>
        <taxon>Pezizomycotina</taxon>
        <taxon>Sordariomycetes</taxon>
        <taxon>Sordariomycetidae</taxon>
        <taxon>Sordariales</taxon>
        <taxon>Podosporaceae</taxon>
        <taxon>Podospora</taxon>
    </lineage>
</organism>
<dbReference type="Pfam" id="PF26639">
    <property type="entry name" value="Het-6_barrel"/>
    <property type="match status" value="1"/>
</dbReference>
<reference evidence="1" key="2">
    <citation type="submission" date="2023-05" db="EMBL/GenBank/DDBJ databases">
        <authorList>
            <consortium name="Lawrence Berkeley National Laboratory"/>
            <person name="Steindorff A."/>
            <person name="Hensen N."/>
            <person name="Bonometti L."/>
            <person name="Westerberg I."/>
            <person name="Brannstrom I.O."/>
            <person name="Guillou S."/>
            <person name="Cros-Aarteil S."/>
            <person name="Calhoun S."/>
            <person name="Haridas S."/>
            <person name="Kuo A."/>
            <person name="Mondo S."/>
            <person name="Pangilinan J."/>
            <person name="Riley R."/>
            <person name="Labutti K."/>
            <person name="Andreopoulos B."/>
            <person name="Lipzen A."/>
            <person name="Chen C."/>
            <person name="Yanf M."/>
            <person name="Daum C."/>
            <person name="Ng V."/>
            <person name="Clum A."/>
            <person name="Ohm R."/>
            <person name="Martin F."/>
            <person name="Silar P."/>
            <person name="Natvig D."/>
            <person name="Lalanne C."/>
            <person name="Gautier V."/>
            <person name="Ament-Velasquez S.L."/>
            <person name="Kruys A."/>
            <person name="Hutchinson M.I."/>
            <person name="Powell A.J."/>
            <person name="Barry K."/>
            <person name="Miller A.N."/>
            <person name="Grigoriev I.V."/>
            <person name="Debuchy R."/>
            <person name="Gladieux P."/>
            <person name="Thoren M.H."/>
            <person name="Johannesson H."/>
        </authorList>
    </citation>
    <scope>NUCLEOTIDE SEQUENCE</scope>
    <source>
        <strain evidence="1">PSN243</strain>
    </source>
</reference>
<evidence type="ECO:0008006" key="3">
    <source>
        <dbReference type="Google" id="ProtNLM"/>
    </source>
</evidence>
<protein>
    <recommendedName>
        <fullName evidence="3">Heterokaryon incompatibility domain-containing protein</fullName>
    </recommendedName>
</protein>
<dbReference type="AlphaFoldDB" id="A0AAV9GUB9"/>
<accession>A0AAV9GUB9</accession>
<evidence type="ECO:0000313" key="1">
    <source>
        <dbReference type="EMBL" id="KAK4451235.1"/>
    </source>
</evidence>
<comment type="caution">
    <text evidence="1">The sequence shown here is derived from an EMBL/GenBank/DDBJ whole genome shotgun (WGS) entry which is preliminary data.</text>
</comment>
<dbReference type="Proteomes" id="UP001321760">
    <property type="component" value="Unassembled WGS sequence"/>
</dbReference>
<keyword evidence="2" id="KW-1185">Reference proteome</keyword>
<reference evidence="1" key="1">
    <citation type="journal article" date="2023" name="Mol. Phylogenet. Evol.">
        <title>Genome-scale phylogeny and comparative genomics of the fungal order Sordariales.</title>
        <authorList>
            <person name="Hensen N."/>
            <person name="Bonometti L."/>
            <person name="Westerberg I."/>
            <person name="Brannstrom I.O."/>
            <person name="Guillou S."/>
            <person name="Cros-Aarteil S."/>
            <person name="Calhoun S."/>
            <person name="Haridas S."/>
            <person name="Kuo A."/>
            <person name="Mondo S."/>
            <person name="Pangilinan J."/>
            <person name="Riley R."/>
            <person name="LaButti K."/>
            <person name="Andreopoulos B."/>
            <person name="Lipzen A."/>
            <person name="Chen C."/>
            <person name="Yan M."/>
            <person name="Daum C."/>
            <person name="Ng V."/>
            <person name="Clum A."/>
            <person name="Steindorff A."/>
            <person name="Ohm R.A."/>
            <person name="Martin F."/>
            <person name="Silar P."/>
            <person name="Natvig D.O."/>
            <person name="Lalanne C."/>
            <person name="Gautier V."/>
            <person name="Ament-Velasquez S.L."/>
            <person name="Kruys A."/>
            <person name="Hutchinson M.I."/>
            <person name="Powell A.J."/>
            <person name="Barry K."/>
            <person name="Miller A.N."/>
            <person name="Grigoriev I.V."/>
            <person name="Debuchy R."/>
            <person name="Gladieux P."/>
            <person name="Hiltunen Thoren M."/>
            <person name="Johannesson H."/>
        </authorList>
    </citation>
    <scope>NUCLEOTIDE SEQUENCE</scope>
    <source>
        <strain evidence="1">PSN243</strain>
    </source>
</reference>
<sequence>MEQIFVRAGVSLMSTSADFTGFIGQHEDMRFFAEESMKTTRGRRFCLTSQGFIGLVPPATKLGDVLCLVPGAQTPFLLRPIGNKTGQFYLVGECYIHGMMDGEAQAGGQKSEIQIL</sequence>
<dbReference type="EMBL" id="MU865929">
    <property type="protein sequence ID" value="KAK4451235.1"/>
    <property type="molecule type" value="Genomic_DNA"/>
</dbReference>
<gene>
    <name evidence="1" type="ORF">QBC34DRAFT_378561</name>
</gene>
<dbReference type="PANTHER" id="PTHR24148:SF73">
    <property type="entry name" value="HET DOMAIN PROTEIN (AFU_ORTHOLOGUE AFUA_8G01020)"/>
    <property type="match status" value="1"/>
</dbReference>
<proteinExistence type="predicted"/>